<protein>
    <submittedName>
        <fullName evidence="3">Uncharacterized protein</fullName>
    </submittedName>
</protein>
<organism evidence="3 4">
    <name type="scientific">Brachybacterium kimchii</name>
    <dbReference type="NCBI Taxonomy" id="2942909"/>
    <lineage>
        <taxon>Bacteria</taxon>
        <taxon>Bacillati</taxon>
        <taxon>Actinomycetota</taxon>
        <taxon>Actinomycetes</taxon>
        <taxon>Micrococcales</taxon>
        <taxon>Dermabacteraceae</taxon>
        <taxon>Brachybacterium</taxon>
    </lineage>
</organism>
<sequence>MARKKTRGRNQVEDMLDTAVTVPSDTARSNPGKRRYAWVRRSIWTNLIVAPFSVVLLLAAIVLLSNAVTGDSEASSASANQTGRTEAESSLRSWLDSNDSIFHGAEISSWDGVTDTESVKATEQDVGYTLMTHQFTIRTSDGTYYHAAVRTAYAASRGVKVLSTPTITPIDASAVSDWDPQEPMDGWRTSGASDSTTSAITSWAKALTTSPNDLKLATRDGDSSHVYSSLTGVTAGEVQVITAASPVTKQGTADTSTVVATVNVELLPADSKGSGDAKTNVQYDVLVRGADTAAPYVTAWGPVGSGTGLSNYQNAVSLDGDVDSESTNQSGASDAGGADQTDQQTASDGGE</sequence>
<dbReference type="EMBL" id="CP097218">
    <property type="protein sequence ID" value="UQN30466.1"/>
    <property type="molecule type" value="Genomic_DNA"/>
</dbReference>
<name>A0ABY4N8P1_9MICO</name>
<keyword evidence="2" id="KW-1133">Transmembrane helix</keyword>
<evidence type="ECO:0000256" key="2">
    <source>
        <dbReference type="SAM" id="Phobius"/>
    </source>
</evidence>
<evidence type="ECO:0000313" key="4">
    <source>
        <dbReference type="Proteomes" id="UP001055868"/>
    </source>
</evidence>
<feature type="compositionally biased region" description="Polar residues" evidence="1">
    <location>
        <begin position="340"/>
        <end position="351"/>
    </location>
</feature>
<evidence type="ECO:0000256" key="1">
    <source>
        <dbReference type="SAM" id="MobiDB-lite"/>
    </source>
</evidence>
<keyword evidence="2" id="KW-0472">Membrane</keyword>
<feature type="region of interest" description="Disordered" evidence="1">
    <location>
        <begin position="308"/>
        <end position="351"/>
    </location>
</feature>
<proteinExistence type="predicted"/>
<keyword evidence="4" id="KW-1185">Reference proteome</keyword>
<reference evidence="3" key="1">
    <citation type="submission" date="2022-05" db="EMBL/GenBank/DDBJ databases">
        <title>Genomic analysis of Brachybacterium sp. CBA3104.</title>
        <authorList>
            <person name="Roh S.W."/>
            <person name="Kim Y.B."/>
            <person name="Kim Y."/>
        </authorList>
    </citation>
    <scope>NUCLEOTIDE SEQUENCE</scope>
    <source>
        <strain evidence="3">CBA3104</strain>
    </source>
</reference>
<dbReference type="RefSeq" id="WP_239202189.1">
    <property type="nucleotide sequence ID" value="NZ_CP097218.1"/>
</dbReference>
<gene>
    <name evidence="3" type="ORF">M4486_03750</name>
</gene>
<keyword evidence="2" id="KW-0812">Transmembrane</keyword>
<accession>A0ABY4N8P1</accession>
<feature type="region of interest" description="Disordered" evidence="1">
    <location>
        <begin position="173"/>
        <end position="193"/>
    </location>
</feature>
<feature type="transmembrane region" description="Helical" evidence="2">
    <location>
        <begin position="43"/>
        <end position="64"/>
    </location>
</feature>
<evidence type="ECO:0000313" key="3">
    <source>
        <dbReference type="EMBL" id="UQN30466.1"/>
    </source>
</evidence>
<dbReference type="Proteomes" id="UP001055868">
    <property type="component" value="Chromosome"/>
</dbReference>